<sequence>MPLMSAARRRGGSTSQTATRILILLDVLGTPVAADCPVEDAVAVVSSLTRVQKLDFWLRNPDYLADELLTEFESGRASLGAVQPAVRRMLDGDAPSLHRYPMERYMYGAYEFIDDALSVLKMYGQIAHRRAADSGNLARRDYFLLTAGRDTVQKMRATIPELAWYDAQAAAIELIPDASLGATAKRRQYEQPEYEATAHGDVIPSILDRVTARATSLGVL</sequence>
<dbReference type="KEGG" id="mlv:CVS47_02183"/>
<keyword evidence="2" id="KW-1185">Reference proteome</keyword>
<reference evidence="1 2" key="1">
    <citation type="submission" date="2018-08" db="EMBL/GenBank/DDBJ databases">
        <title>Microbacterium lemovicicum sp. nov., a bacterium isolated from a natural uranium-rich soil.</title>
        <authorList>
            <person name="ORTET P."/>
        </authorList>
    </citation>
    <scope>NUCLEOTIDE SEQUENCE [LARGE SCALE GENOMIC DNA]</scope>
    <source>
        <strain evidence="1 2">Viu22</strain>
    </source>
</reference>
<accession>A0A3Q9IZ53</accession>
<evidence type="ECO:0000313" key="2">
    <source>
        <dbReference type="Proteomes" id="UP000276888"/>
    </source>
</evidence>
<dbReference type="Proteomes" id="UP000276888">
    <property type="component" value="Chromosome"/>
</dbReference>
<protein>
    <submittedName>
        <fullName evidence="1">Uncharacterized protein</fullName>
    </submittedName>
</protein>
<dbReference type="EMBL" id="CP031423">
    <property type="protein sequence ID" value="AZS37546.1"/>
    <property type="molecule type" value="Genomic_DNA"/>
</dbReference>
<gene>
    <name evidence="1" type="ORF">CVS47_02183</name>
</gene>
<organism evidence="1 2">
    <name type="scientific">Microbacterium lemovicicum</name>
    <dbReference type="NCBI Taxonomy" id="1072463"/>
    <lineage>
        <taxon>Bacteria</taxon>
        <taxon>Bacillati</taxon>
        <taxon>Actinomycetota</taxon>
        <taxon>Actinomycetes</taxon>
        <taxon>Micrococcales</taxon>
        <taxon>Microbacteriaceae</taxon>
        <taxon>Microbacterium</taxon>
    </lineage>
</organism>
<name>A0A3Q9IZ53_9MICO</name>
<dbReference type="AlphaFoldDB" id="A0A3Q9IZ53"/>
<evidence type="ECO:0000313" key="1">
    <source>
        <dbReference type="EMBL" id="AZS37546.1"/>
    </source>
</evidence>
<proteinExistence type="predicted"/>